<dbReference type="EMBL" id="MHOP01000007">
    <property type="protein sequence ID" value="OGZ66278.1"/>
    <property type="molecule type" value="Genomic_DNA"/>
</dbReference>
<organism evidence="2 3">
    <name type="scientific">Candidatus Staskawiczbacteria bacterium RIFCSPHIGHO2_01_FULL_41_41</name>
    <dbReference type="NCBI Taxonomy" id="1802203"/>
    <lineage>
        <taxon>Bacteria</taxon>
        <taxon>Candidatus Staskawicziibacteriota</taxon>
    </lineage>
</organism>
<dbReference type="InterPro" id="IPR051083">
    <property type="entry name" value="GrpII_Intron_Splice-Mob/Def"/>
</dbReference>
<gene>
    <name evidence="2" type="ORF">A2822_02280</name>
</gene>
<dbReference type="Proteomes" id="UP000178774">
    <property type="component" value="Unassembled WGS sequence"/>
</dbReference>
<dbReference type="PANTHER" id="PTHR34047">
    <property type="entry name" value="NUCLEAR INTRON MATURASE 1, MITOCHONDRIAL-RELATED"/>
    <property type="match status" value="1"/>
</dbReference>
<accession>A0A1G2HWS0</accession>
<evidence type="ECO:0000313" key="2">
    <source>
        <dbReference type="EMBL" id="OGZ66278.1"/>
    </source>
</evidence>
<dbReference type="AlphaFoldDB" id="A0A1G2HWS0"/>
<comment type="caution">
    <text evidence="2">The sequence shown here is derived from an EMBL/GenBank/DDBJ whole genome shotgun (WGS) entry which is preliminary data.</text>
</comment>
<sequence length="332" mass="39264">MSHSIFEEITSVNNLFLAWDEFRRGKRAKADVQLFEYNLETDIFKLNKELRDKTYWHSPYFSFYVKDPKIRHIHKACVKDRVLHHAIFRVLYPLFDKSFIFDSYSCRNEKGTHRALKRLNVFLQKVSKNNTELAHVLKCDVRKFFDSVDQDILMGLVKNKIQDPGVLWLLQTIVSSFEKGLPLGNVVSQLFSNIYLNELDQFVKHVLKVKYYIRYCDDFVIIESSAQKFESYKSQIDAFLKNRLKLALHPNKIIVRKYYQGIDFLGYVSFPHHKIVRVKTKNRMIEKLKTKVKELQGSAISEDSFNKTLQSYLGVLTHCNSYELREEILKLI</sequence>
<dbReference type="InterPro" id="IPR043502">
    <property type="entry name" value="DNA/RNA_pol_sf"/>
</dbReference>
<dbReference type="Pfam" id="PF00078">
    <property type="entry name" value="RVT_1"/>
    <property type="match status" value="1"/>
</dbReference>
<protein>
    <recommendedName>
        <fullName evidence="1">Reverse transcriptase domain-containing protein</fullName>
    </recommendedName>
</protein>
<name>A0A1G2HWS0_9BACT</name>
<reference evidence="2 3" key="1">
    <citation type="journal article" date="2016" name="Nat. Commun.">
        <title>Thousands of microbial genomes shed light on interconnected biogeochemical processes in an aquifer system.</title>
        <authorList>
            <person name="Anantharaman K."/>
            <person name="Brown C.T."/>
            <person name="Hug L.A."/>
            <person name="Sharon I."/>
            <person name="Castelle C.J."/>
            <person name="Probst A.J."/>
            <person name="Thomas B.C."/>
            <person name="Singh A."/>
            <person name="Wilkins M.J."/>
            <person name="Karaoz U."/>
            <person name="Brodie E.L."/>
            <person name="Williams K.H."/>
            <person name="Hubbard S.S."/>
            <person name="Banfield J.F."/>
        </authorList>
    </citation>
    <scope>NUCLEOTIDE SEQUENCE [LARGE SCALE GENOMIC DNA]</scope>
</reference>
<dbReference type="SUPFAM" id="SSF56672">
    <property type="entry name" value="DNA/RNA polymerases"/>
    <property type="match status" value="1"/>
</dbReference>
<proteinExistence type="predicted"/>
<dbReference type="CDD" id="cd01651">
    <property type="entry name" value="RT_G2_intron"/>
    <property type="match status" value="1"/>
</dbReference>
<feature type="domain" description="Reverse transcriptase" evidence="1">
    <location>
        <begin position="1"/>
        <end position="269"/>
    </location>
</feature>
<evidence type="ECO:0000313" key="3">
    <source>
        <dbReference type="Proteomes" id="UP000178774"/>
    </source>
</evidence>
<dbReference type="PROSITE" id="PS50878">
    <property type="entry name" value="RT_POL"/>
    <property type="match status" value="1"/>
</dbReference>
<dbReference type="InterPro" id="IPR000477">
    <property type="entry name" value="RT_dom"/>
</dbReference>
<dbReference type="PANTHER" id="PTHR34047:SF8">
    <property type="entry name" value="PROTEIN YKFC"/>
    <property type="match status" value="1"/>
</dbReference>
<evidence type="ECO:0000259" key="1">
    <source>
        <dbReference type="PROSITE" id="PS50878"/>
    </source>
</evidence>